<dbReference type="Pfam" id="PF19055">
    <property type="entry name" value="ABC2_membrane_7"/>
    <property type="match status" value="1"/>
</dbReference>
<accession>A0A7S1QPC9</accession>
<dbReference type="InterPro" id="IPR013525">
    <property type="entry name" value="ABC2_TM"/>
</dbReference>
<dbReference type="SUPFAM" id="SSF52540">
    <property type="entry name" value="P-loop containing nucleoside triphosphate hydrolases"/>
    <property type="match status" value="1"/>
</dbReference>
<organism evidence="10">
    <name type="scientific">Alexandrium catenella</name>
    <name type="common">Red tide dinoflagellate</name>
    <name type="synonym">Gonyaulax catenella</name>
    <dbReference type="NCBI Taxonomy" id="2925"/>
    <lineage>
        <taxon>Eukaryota</taxon>
        <taxon>Sar</taxon>
        <taxon>Alveolata</taxon>
        <taxon>Dinophyceae</taxon>
        <taxon>Gonyaulacales</taxon>
        <taxon>Pyrocystaceae</taxon>
        <taxon>Alexandrium</taxon>
    </lineage>
</organism>
<dbReference type="InterPro" id="IPR043926">
    <property type="entry name" value="ABCG_dom"/>
</dbReference>
<dbReference type="InterPro" id="IPR050352">
    <property type="entry name" value="ABCG_transporters"/>
</dbReference>
<dbReference type="GO" id="GO:0016020">
    <property type="term" value="C:membrane"/>
    <property type="evidence" value="ECO:0007669"/>
    <property type="project" value="UniProtKB-SubCell"/>
</dbReference>
<evidence type="ECO:0000256" key="3">
    <source>
        <dbReference type="ARBA" id="ARBA00022692"/>
    </source>
</evidence>
<evidence type="ECO:0000256" key="7">
    <source>
        <dbReference type="SAM" id="Phobius"/>
    </source>
</evidence>
<protein>
    <recommendedName>
        <fullName evidence="11">ABC-2 type transporter domain-containing protein</fullName>
    </recommendedName>
</protein>
<evidence type="ECO:0000256" key="2">
    <source>
        <dbReference type="ARBA" id="ARBA00022448"/>
    </source>
</evidence>
<feature type="transmembrane region" description="Helical" evidence="7">
    <location>
        <begin position="302"/>
        <end position="324"/>
    </location>
</feature>
<feature type="region of interest" description="Disordered" evidence="6">
    <location>
        <begin position="105"/>
        <end position="130"/>
    </location>
</feature>
<comment type="subcellular location">
    <subcellularLocation>
        <location evidence="1">Membrane</location>
        <topology evidence="1">Multi-pass membrane protein</topology>
    </subcellularLocation>
</comment>
<keyword evidence="3 7" id="KW-0812">Transmembrane</keyword>
<dbReference type="PANTHER" id="PTHR48041:SF139">
    <property type="entry name" value="PROTEIN SCARLET"/>
    <property type="match status" value="1"/>
</dbReference>
<feature type="transmembrane region" description="Helical" evidence="7">
    <location>
        <begin position="191"/>
        <end position="214"/>
    </location>
</feature>
<evidence type="ECO:0000256" key="4">
    <source>
        <dbReference type="ARBA" id="ARBA00022989"/>
    </source>
</evidence>
<reference evidence="10" key="1">
    <citation type="submission" date="2021-01" db="EMBL/GenBank/DDBJ databases">
        <authorList>
            <person name="Corre E."/>
            <person name="Pelletier E."/>
            <person name="Niang G."/>
            <person name="Scheremetjew M."/>
            <person name="Finn R."/>
            <person name="Kale V."/>
            <person name="Holt S."/>
            <person name="Cochrane G."/>
            <person name="Meng A."/>
            <person name="Brown T."/>
            <person name="Cohen L."/>
        </authorList>
    </citation>
    <scope>NUCLEOTIDE SEQUENCE</scope>
    <source>
        <strain evidence="10">OF101</strain>
    </source>
</reference>
<dbReference type="PANTHER" id="PTHR48041">
    <property type="entry name" value="ABC TRANSPORTER G FAMILY MEMBER 28"/>
    <property type="match status" value="1"/>
</dbReference>
<evidence type="ECO:0000256" key="6">
    <source>
        <dbReference type="SAM" id="MobiDB-lite"/>
    </source>
</evidence>
<dbReference type="GO" id="GO:0140359">
    <property type="term" value="F:ABC-type transporter activity"/>
    <property type="evidence" value="ECO:0007669"/>
    <property type="project" value="InterPro"/>
</dbReference>
<feature type="transmembrane region" description="Helical" evidence="7">
    <location>
        <begin position="235"/>
        <end position="260"/>
    </location>
</feature>
<dbReference type="InterPro" id="IPR027417">
    <property type="entry name" value="P-loop_NTPase"/>
</dbReference>
<keyword evidence="2" id="KW-0813">Transport</keyword>
<gene>
    <name evidence="10" type="ORF">ACAT0790_LOCUS28558</name>
</gene>
<proteinExistence type="predicted"/>
<dbReference type="Pfam" id="PF01061">
    <property type="entry name" value="ABC2_membrane"/>
    <property type="match status" value="1"/>
</dbReference>
<evidence type="ECO:0000313" key="10">
    <source>
        <dbReference type="EMBL" id="CAD9144356.1"/>
    </source>
</evidence>
<dbReference type="EMBL" id="HBGE01047382">
    <property type="protein sequence ID" value="CAD9144356.1"/>
    <property type="molecule type" value="Transcribed_RNA"/>
</dbReference>
<evidence type="ECO:0000259" key="8">
    <source>
        <dbReference type="Pfam" id="PF01061"/>
    </source>
</evidence>
<evidence type="ECO:0000259" key="9">
    <source>
        <dbReference type="Pfam" id="PF19055"/>
    </source>
</evidence>
<feature type="domain" description="ABC-2 type transporter transmembrane" evidence="8">
    <location>
        <begin position="137"/>
        <end position="344"/>
    </location>
</feature>
<sequence length="420" mass="46642">MLLCDEPTSGLDSAAASNMVSILKELSGRGVTVLCAIHQPSYALFSEFNHLLLLEAGRAVYFGPVSGVELHFAAHGAPTPQHTNPAHHYIQEIQEHSKEWIQRWEASAPPPPTNGVSPSPGSAKRGKARSKLSLWKQTEVLTRRTLLENFKNKKKFFRGIMSRLPASIVIGIFFWRMAAVPTQQSIFPLKGVLFVALQNPLIETFYAGATTFQLTKGLLKREYYDGLYEVAPFYLSYYFGFLAMQIPWTVVWAVPMYVLVGMPLEIARLSVFLLVSFLVIFMSCAAGSTVGTFTKDADGNRAVLMPLMIPMVLFSGYVIPYAQIPLLWKPIYFLSPLQWGMTILETTHYKGMTFVDCDAGAPTADRRCYATGDEFLEATSHEFAGRLGVAGMISICVVYLLIGLAMNIRMIRKVVLDGTI</sequence>
<evidence type="ECO:0008006" key="11">
    <source>
        <dbReference type="Google" id="ProtNLM"/>
    </source>
</evidence>
<dbReference type="Gene3D" id="3.40.50.300">
    <property type="entry name" value="P-loop containing nucleotide triphosphate hydrolases"/>
    <property type="match status" value="1"/>
</dbReference>
<feature type="transmembrane region" description="Helical" evidence="7">
    <location>
        <begin position="266"/>
        <end position="290"/>
    </location>
</feature>
<dbReference type="AlphaFoldDB" id="A0A7S1QPC9"/>
<evidence type="ECO:0000256" key="5">
    <source>
        <dbReference type="ARBA" id="ARBA00023136"/>
    </source>
</evidence>
<keyword evidence="4 7" id="KW-1133">Transmembrane helix</keyword>
<feature type="domain" description="ABC transporter family G" evidence="9">
    <location>
        <begin position="38"/>
        <end position="91"/>
    </location>
</feature>
<name>A0A7S1QPC9_ALECA</name>
<feature type="transmembrane region" description="Helical" evidence="7">
    <location>
        <begin position="383"/>
        <end position="406"/>
    </location>
</feature>
<feature type="transmembrane region" description="Helical" evidence="7">
    <location>
        <begin position="160"/>
        <end position="179"/>
    </location>
</feature>
<evidence type="ECO:0000256" key="1">
    <source>
        <dbReference type="ARBA" id="ARBA00004141"/>
    </source>
</evidence>
<keyword evidence="5 7" id="KW-0472">Membrane</keyword>